<keyword evidence="4" id="KW-1133">Transmembrane helix</keyword>
<sequence length="536" mass="61552">MSTNQTFLIFVVAVILIASIVGIIGRYLTRQKLFKSMETLWQTISPIETFIRPNSHYDYEYQLYKDNYKPHTLIDDKTWSDLNMSAIFHQMNYNLTAIGEMKLYSCLRGMLSITNKSLLNLFNGNTEFRQHVTFHLALLGKSVYPTFPDQISPVKRQTLIMLCPFLPIITFEIIFINAQVGVLLFLLSCLFNIILSAILKRTYEDDLKSIFYASNVLKHGYAISKIKHAPQPEVNFKHFRTARHLTNVLAEVNEEDIGAMVIKLFKLIFMLDYLLFHTIQKSYTTHMKELKNCFDYIAELDNHYSLAMYRRTLDVYTEPQIDETKNSIEFTELTHPLISNAIANDFSLSQNILLTGSNASGKSTFMKAIAINIILAKTTHTVTASKFVYQPGNVFTSMANADSVLSGDSYFMAELKSIKRIVNISGNQNIYCFIDEIFKGTNTTERIAASESVLSFLNQKPNFKIIAATHDIELAELLKHQYSNYHFNEVIENNKIHFDYKIKPGKANTRNAIELLRITSFPEQIYQRAKDNVPKI</sequence>
<evidence type="ECO:0000256" key="1">
    <source>
        <dbReference type="ARBA" id="ARBA00022741"/>
    </source>
</evidence>
<dbReference type="EMBL" id="CCEH01000022">
    <property type="protein sequence ID" value="CDR29020.1"/>
    <property type="molecule type" value="Genomic_DNA"/>
</dbReference>
<dbReference type="PANTHER" id="PTHR11361">
    <property type="entry name" value="DNA MISMATCH REPAIR PROTEIN MUTS FAMILY MEMBER"/>
    <property type="match status" value="1"/>
</dbReference>
<feature type="domain" description="DNA mismatch repair proteins mutS family" evidence="6">
    <location>
        <begin position="349"/>
        <end position="534"/>
    </location>
</feature>
<gene>
    <name evidence="7" type="primary">mutS_2</name>
    <name evidence="7" type="ORF">ERS140147_02209</name>
</gene>
<feature type="transmembrane region" description="Helical" evidence="4">
    <location>
        <begin position="6"/>
        <end position="28"/>
    </location>
</feature>
<dbReference type="Pfam" id="PF00488">
    <property type="entry name" value="MutS_V"/>
    <property type="match status" value="1"/>
</dbReference>
<dbReference type="SUPFAM" id="SSF52540">
    <property type="entry name" value="P-loop containing nucleoside triphosphate hydrolases"/>
    <property type="match status" value="1"/>
</dbReference>
<dbReference type="GO" id="GO:0140664">
    <property type="term" value="F:ATP-dependent DNA damage sensor activity"/>
    <property type="evidence" value="ECO:0007669"/>
    <property type="project" value="InterPro"/>
</dbReference>
<dbReference type="SMART" id="SM00534">
    <property type="entry name" value="MUTSac"/>
    <property type="match status" value="1"/>
</dbReference>
<keyword evidence="4" id="KW-0812">Transmembrane</keyword>
<dbReference type="PANTHER" id="PTHR11361:SF152">
    <property type="entry name" value="DNA MISMATCH REPAIR PROTEIN"/>
    <property type="match status" value="1"/>
</dbReference>
<dbReference type="AlphaFoldDB" id="A0A077UKE3"/>
<dbReference type="InterPro" id="IPR045076">
    <property type="entry name" value="MutS"/>
</dbReference>
<protein>
    <submittedName>
        <fullName evidence="7">MutS-related protein, family 1</fullName>
    </submittedName>
</protein>
<dbReference type="GO" id="GO:0006298">
    <property type="term" value="P:mismatch repair"/>
    <property type="evidence" value="ECO:0007669"/>
    <property type="project" value="InterPro"/>
</dbReference>
<accession>A0A077UKE3</accession>
<dbReference type="SMART" id="SM00382">
    <property type="entry name" value="AAA"/>
    <property type="match status" value="1"/>
</dbReference>
<dbReference type="InterPro" id="IPR000432">
    <property type="entry name" value="DNA_mismatch_repair_MutS_C"/>
</dbReference>
<keyword evidence="4" id="KW-0472">Membrane</keyword>
<evidence type="ECO:0000259" key="6">
    <source>
        <dbReference type="SMART" id="SM00534"/>
    </source>
</evidence>
<keyword evidence="3" id="KW-0238">DNA-binding</keyword>
<evidence type="ECO:0000259" key="5">
    <source>
        <dbReference type="SMART" id="SM00382"/>
    </source>
</evidence>
<evidence type="ECO:0000256" key="2">
    <source>
        <dbReference type="ARBA" id="ARBA00022840"/>
    </source>
</evidence>
<name>A0A077UKE3_9STAP</name>
<feature type="domain" description="AAA+ ATPase" evidence="5">
    <location>
        <begin position="348"/>
        <end position="497"/>
    </location>
</feature>
<evidence type="ECO:0000256" key="4">
    <source>
        <dbReference type="SAM" id="Phobius"/>
    </source>
</evidence>
<proteinExistence type="predicted"/>
<dbReference type="InterPro" id="IPR027417">
    <property type="entry name" value="P-loop_NTPase"/>
</dbReference>
<feature type="transmembrane region" description="Helical" evidence="4">
    <location>
        <begin position="182"/>
        <end position="199"/>
    </location>
</feature>
<dbReference type="GO" id="GO:0005524">
    <property type="term" value="F:ATP binding"/>
    <property type="evidence" value="ECO:0007669"/>
    <property type="project" value="UniProtKB-KW"/>
</dbReference>
<keyword evidence="2" id="KW-0067">ATP-binding</keyword>
<dbReference type="Gene3D" id="3.40.50.300">
    <property type="entry name" value="P-loop containing nucleotide triphosphate hydrolases"/>
    <property type="match status" value="1"/>
</dbReference>
<dbReference type="GO" id="GO:0030983">
    <property type="term" value="F:mismatched DNA binding"/>
    <property type="evidence" value="ECO:0007669"/>
    <property type="project" value="InterPro"/>
</dbReference>
<dbReference type="RefSeq" id="WP_047531757.1">
    <property type="nucleotide sequence ID" value="NZ_CCEH01000022.1"/>
</dbReference>
<keyword evidence="1" id="KW-0547">Nucleotide-binding</keyword>
<evidence type="ECO:0000313" key="7">
    <source>
        <dbReference type="EMBL" id="CDR29020.1"/>
    </source>
</evidence>
<organism evidence="7 8">
    <name type="scientific">Staphylococcus schweitzeri</name>
    <dbReference type="NCBI Taxonomy" id="1654388"/>
    <lineage>
        <taxon>Bacteria</taxon>
        <taxon>Bacillati</taxon>
        <taxon>Bacillota</taxon>
        <taxon>Bacilli</taxon>
        <taxon>Bacillales</taxon>
        <taxon>Staphylococcaceae</taxon>
        <taxon>Staphylococcus</taxon>
    </lineage>
</organism>
<reference evidence="7 8" key="1">
    <citation type="submission" date="2014-05" db="EMBL/GenBank/DDBJ databases">
        <authorList>
            <person name="Aslett A.Martin."/>
            <person name="De Silva Nishadi"/>
        </authorList>
    </citation>
    <scope>NUCLEOTIDE SEQUENCE [LARGE SCALE GENOMIC DNA]</scope>
</reference>
<evidence type="ECO:0000313" key="8">
    <source>
        <dbReference type="Proteomes" id="UP000044616"/>
    </source>
</evidence>
<evidence type="ECO:0000256" key="3">
    <source>
        <dbReference type="ARBA" id="ARBA00023125"/>
    </source>
</evidence>
<dbReference type="GO" id="GO:0005829">
    <property type="term" value="C:cytosol"/>
    <property type="evidence" value="ECO:0007669"/>
    <property type="project" value="TreeGrafter"/>
</dbReference>
<dbReference type="InterPro" id="IPR003593">
    <property type="entry name" value="AAA+_ATPase"/>
</dbReference>
<dbReference type="Proteomes" id="UP000044616">
    <property type="component" value="Unassembled WGS sequence"/>
</dbReference>